<keyword evidence="3" id="KW-0820">tRNA-binding</keyword>
<dbReference type="InterPro" id="IPR018165">
    <property type="entry name" value="Ala-tRNA-synth_IIc_core"/>
</dbReference>
<gene>
    <name evidence="11" type="ORF">A3D62_00035</name>
</gene>
<dbReference type="EMBL" id="MFLC01000001">
    <property type="protein sequence ID" value="OGG55414.1"/>
    <property type="molecule type" value="Genomic_DNA"/>
</dbReference>
<dbReference type="FunFam" id="3.30.980.10:FF:000004">
    <property type="entry name" value="Alanine--tRNA ligase, cytoplasmic"/>
    <property type="match status" value="1"/>
</dbReference>
<dbReference type="InterPro" id="IPR018163">
    <property type="entry name" value="Thr/Ala-tRNA-synth_IIc_edit"/>
</dbReference>
<dbReference type="PANTHER" id="PTHR11777:SF9">
    <property type="entry name" value="ALANINE--TRNA LIGASE, CYTOPLASMIC"/>
    <property type="match status" value="1"/>
</dbReference>
<evidence type="ECO:0000256" key="4">
    <source>
        <dbReference type="ARBA" id="ARBA00022598"/>
    </source>
</evidence>
<dbReference type="InterPro" id="IPR050058">
    <property type="entry name" value="Ala-tRNA_ligase"/>
</dbReference>
<dbReference type="GO" id="GO:0005829">
    <property type="term" value="C:cytosol"/>
    <property type="evidence" value="ECO:0007669"/>
    <property type="project" value="TreeGrafter"/>
</dbReference>
<evidence type="ECO:0000313" key="12">
    <source>
        <dbReference type="Proteomes" id="UP000177659"/>
    </source>
</evidence>
<evidence type="ECO:0000313" key="11">
    <source>
        <dbReference type="EMBL" id="OGG55414.1"/>
    </source>
</evidence>
<evidence type="ECO:0000256" key="9">
    <source>
        <dbReference type="ARBA" id="ARBA00023146"/>
    </source>
</evidence>
<evidence type="ECO:0000256" key="7">
    <source>
        <dbReference type="ARBA" id="ARBA00022884"/>
    </source>
</evidence>
<keyword evidence="9" id="KW-0030">Aminoacyl-tRNA synthetase</keyword>
<dbReference type="PROSITE" id="PS50860">
    <property type="entry name" value="AA_TRNA_LIGASE_II_ALA"/>
    <property type="match status" value="1"/>
</dbReference>
<dbReference type="GO" id="GO:0005524">
    <property type="term" value="F:ATP binding"/>
    <property type="evidence" value="ECO:0007669"/>
    <property type="project" value="UniProtKB-KW"/>
</dbReference>
<keyword evidence="5" id="KW-0547">Nucleotide-binding</keyword>
<dbReference type="Pfam" id="PF07973">
    <property type="entry name" value="tRNA_SAD"/>
    <property type="match status" value="1"/>
</dbReference>
<dbReference type="Gene3D" id="3.30.54.20">
    <property type="match status" value="1"/>
</dbReference>
<dbReference type="GO" id="GO:0004813">
    <property type="term" value="F:alanine-tRNA ligase activity"/>
    <property type="evidence" value="ECO:0007669"/>
    <property type="project" value="UniProtKB-EC"/>
</dbReference>
<proteinExistence type="inferred from homology"/>
<sequence length="300" mass="33316">MGEESIEEYVGLIFDSFEKQYKNVYPGLSSTKAKEVYAKEFSGFHENAKKGFAEIFKRYVATDASSIPKGIINGKDAFYYFSTFGIPRETFLDSVRDSIKLGSFELSSSFDIEYRTKYEEHQKASRLGAEQKFKGGLADGGAETTKLHTATHLMLAGLRKHLGNHVHQAGSNVTAERARFDFTHPEKVGRETLDKVEQYVNDAIAAGAERILEEMPKEEAKAAGIEGSFWEKYPDVVSVYTFKDTNGTVWSQELCGGPHVLNTRELGEPSSPSTSLRAKFKILKEEAVSAGVRRVKAALA</sequence>
<dbReference type="GO" id="GO:0006419">
    <property type="term" value="P:alanyl-tRNA aminoacylation"/>
    <property type="evidence" value="ECO:0007669"/>
    <property type="project" value="InterPro"/>
</dbReference>
<dbReference type="SMART" id="SM00863">
    <property type="entry name" value="tRNA_SAD"/>
    <property type="match status" value="1"/>
</dbReference>
<evidence type="ECO:0000256" key="2">
    <source>
        <dbReference type="ARBA" id="ARBA00013168"/>
    </source>
</evidence>
<protein>
    <recommendedName>
        <fullName evidence="2">alanine--tRNA ligase</fullName>
        <ecNumber evidence="2">6.1.1.7</ecNumber>
    </recommendedName>
</protein>
<dbReference type="Proteomes" id="UP000177659">
    <property type="component" value="Unassembled WGS sequence"/>
</dbReference>
<evidence type="ECO:0000256" key="8">
    <source>
        <dbReference type="ARBA" id="ARBA00022917"/>
    </source>
</evidence>
<name>A0A1F6D1V9_9BACT</name>
<dbReference type="SUPFAM" id="SSF101353">
    <property type="entry name" value="Putative anticodon-binding domain of alanyl-tRNA synthetase (AlaRS)"/>
    <property type="match status" value="1"/>
</dbReference>
<evidence type="ECO:0000256" key="1">
    <source>
        <dbReference type="ARBA" id="ARBA00008226"/>
    </source>
</evidence>
<comment type="similarity">
    <text evidence="1">Belongs to the class-II aminoacyl-tRNA synthetase family.</text>
</comment>
<dbReference type="GO" id="GO:0002161">
    <property type="term" value="F:aminoacyl-tRNA deacylase activity"/>
    <property type="evidence" value="ECO:0007669"/>
    <property type="project" value="TreeGrafter"/>
</dbReference>
<keyword evidence="6" id="KW-0067">ATP-binding</keyword>
<evidence type="ECO:0000256" key="5">
    <source>
        <dbReference type="ARBA" id="ARBA00022741"/>
    </source>
</evidence>
<dbReference type="AlphaFoldDB" id="A0A1F6D1V9"/>
<dbReference type="InterPro" id="IPR012947">
    <property type="entry name" value="tRNA_SAD"/>
</dbReference>
<evidence type="ECO:0000256" key="6">
    <source>
        <dbReference type="ARBA" id="ARBA00022840"/>
    </source>
</evidence>
<keyword evidence="7" id="KW-0694">RNA-binding</keyword>
<keyword evidence="8" id="KW-0648">Protein biosynthesis</keyword>
<dbReference type="EC" id="6.1.1.7" evidence="2"/>
<dbReference type="InterPro" id="IPR018162">
    <property type="entry name" value="Ala-tRNA-ligase_IIc_anticod-bd"/>
</dbReference>
<organism evidence="11 12">
    <name type="scientific">Candidatus Kaiserbacteria bacterium RIFCSPHIGHO2_02_FULL_49_11</name>
    <dbReference type="NCBI Taxonomy" id="1798489"/>
    <lineage>
        <taxon>Bacteria</taxon>
        <taxon>Candidatus Kaiseribacteriota</taxon>
    </lineage>
</organism>
<keyword evidence="4" id="KW-0436">Ligase</keyword>
<comment type="caution">
    <text evidence="11">The sequence shown here is derived from an EMBL/GenBank/DDBJ whole genome shotgun (WGS) entry which is preliminary data.</text>
</comment>
<evidence type="ECO:0000256" key="3">
    <source>
        <dbReference type="ARBA" id="ARBA00022555"/>
    </source>
</evidence>
<feature type="domain" description="Alanyl-transfer RNA synthetases family profile" evidence="10">
    <location>
        <begin position="148"/>
        <end position="300"/>
    </location>
</feature>
<dbReference type="GO" id="GO:0000049">
    <property type="term" value="F:tRNA binding"/>
    <property type="evidence" value="ECO:0007669"/>
    <property type="project" value="UniProtKB-KW"/>
</dbReference>
<reference evidence="11 12" key="1">
    <citation type="journal article" date="2016" name="Nat. Commun.">
        <title>Thousands of microbial genomes shed light on interconnected biogeochemical processes in an aquifer system.</title>
        <authorList>
            <person name="Anantharaman K."/>
            <person name="Brown C.T."/>
            <person name="Hug L.A."/>
            <person name="Sharon I."/>
            <person name="Castelle C.J."/>
            <person name="Probst A.J."/>
            <person name="Thomas B.C."/>
            <person name="Singh A."/>
            <person name="Wilkins M.J."/>
            <person name="Karaoz U."/>
            <person name="Brodie E.L."/>
            <person name="Williams K.H."/>
            <person name="Hubbard S.S."/>
            <person name="Banfield J.F."/>
        </authorList>
    </citation>
    <scope>NUCLEOTIDE SEQUENCE [LARGE SCALE GENOMIC DNA]</scope>
</reference>
<evidence type="ECO:0000259" key="10">
    <source>
        <dbReference type="PROSITE" id="PS50860"/>
    </source>
</evidence>
<dbReference type="SUPFAM" id="SSF55186">
    <property type="entry name" value="ThrRS/AlaRS common domain"/>
    <property type="match status" value="1"/>
</dbReference>
<dbReference type="Gene3D" id="3.30.980.10">
    <property type="entry name" value="Threonyl-trna Synthetase, Chain A, domain 2"/>
    <property type="match status" value="1"/>
</dbReference>
<accession>A0A1F6D1V9</accession>
<dbReference type="PANTHER" id="PTHR11777">
    <property type="entry name" value="ALANYL-TRNA SYNTHETASE"/>
    <property type="match status" value="1"/>
</dbReference>